<dbReference type="PANTHER" id="PTHR10849:SF24">
    <property type="entry name" value="NADH-QUINONE OXIDOREDUCTASE SUBUNIT I 2"/>
    <property type="match status" value="1"/>
</dbReference>
<keyword evidence="4 12" id="KW-0479">Metal-binding</keyword>
<comment type="similarity">
    <text evidence="12">Belongs to the complex I 23 kDa subunit family.</text>
</comment>
<evidence type="ECO:0000256" key="7">
    <source>
        <dbReference type="ARBA" id="ARBA00023004"/>
    </source>
</evidence>
<comment type="caution">
    <text evidence="15">The sequence shown here is derived from an EMBL/GenBank/DDBJ whole genome shotgun (WGS) entry which is preliminary data.</text>
</comment>
<evidence type="ECO:0000256" key="5">
    <source>
        <dbReference type="ARBA" id="ARBA00022737"/>
    </source>
</evidence>
<dbReference type="Proteomes" id="UP000614424">
    <property type="component" value="Unassembled WGS sequence"/>
</dbReference>
<evidence type="ECO:0000313" key="16">
    <source>
        <dbReference type="Proteomes" id="UP000614424"/>
    </source>
</evidence>
<gene>
    <name evidence="12" type="primary">nuoI</name>
    <name evidence="15" type="ORF">H8E41_08400</name>
</gene>
<evidence type="ECO:0000256" key="4">
    <source>
        <dbReference type="ARBA" id="ARBA00022723"/>
    </source>
</evidence>
<evidence type="ECO:0000256" key="3">
    <source>
        <dbReference type="ARBA" id="ARBA00022719"/>
    </source>
</evidence>
<evidence type="ECO:0000256" key="2">
    <source>
        <dbReference type="ARBA" id="ARBA00022485"/>
    </source>
</evidence>
<evidence type="ECO:0000256" key="12">
    <source>
        <dbReference type="HAMAP-Rule" id="MF_01351"/>
    </source>
</evidence>
<dbReference type="EMBL" id="JACNJZ010000114">
    <property type="protein sequence ID" value="MBC8317914.1"/>
    <property type="molecule type" value="Genomic_DNA"/>
</dbReference>
<name>A0A8J6TCA1_9BACT</name>
<keyword evidence="5" id="KW-0677">Repeat</keyword>
<evidence type="ECO:0000256" key="11">
    <source>
        <dbReference type="ARBA" id="ARBA00023136"/>
    </source>
</evidence>
<keyword evidence="9 12" id="KW-0520">NAD</keyword>
<keyword evidence="8 12" id="KW-0411">Iron-sulfur</keyword>
<feature type="binding site" evidence="12">
    <location>
        <position position="66"/>
    </location>
    <ligand>
        <name>[4Fe-4S] cluster</name>
        <dbReference type="ChEBI" id="CHEBI:49883"/>
        <label>1</label>
    </ligand>
</feature>
<keyword evidence="10 12" id="KW-0830">Ubiquinone</keyword>
<keyword evidence="1 12" id="KW-1003">Cell membrane</keyword>
<evidence type="ECO:0000256" key="10">
    <source>
        <dbReference type="ARBA" id="ARBA00023075"/>
    </source>
</evidence>
<keyword evidence="7 12" id="KW-0408">Iron</keyword>
<evidence type="ECO:0000256" key="13">
    <source>
        <dbReference type="SAM" id="MobiDB-lite"/>
    </source>
</evidence>
<feature type="binding site" evidence="12">
    <location>
        <position position="103"/>
    </location>
    <ligand>
        <name>[4Fe-4S] cluster</name>
        <dbReference type="ChEBI" id="CHEBI:49883"/>
        <label>2</label>
    </ligand>
</feature>
<evidence type="ECO:0000256" key="8">
    <source>
        <dbReference type="ARBA" id="ARBA00023014"/>
    </source>
</evidence>
<dbReference type="InterPro" id="IPR017900">
    <property type="entry name" value="4Fe4S_Fe_S_CS"/>
</dbReference>
<dbReference type="GO" id="GO:0005506">
    <property type="term" value="F:iron ion binding"/>
    <property type="evidence" value="ECO:0007669"/>
    <property type="project" value="UniProtKB-UniRule"/>
</dbReference>
<dbReference type="SUPFAM" id="SSF54862">
    <property type="entry name" value="4Fe-4S ferredoxins"/>
    <property type="match status" value="1"/>
</dbReference>
<comment type="subunit">
    <text evidence="12">NDH-1 is composed of 14 different subunits. Subunits NuoA, H, J, K, L, M, N constitute the membrane sector of the complex.</text>
</comment>
<evidence type="ECO:0000256" key="9">
    <source>
        <dbReference type="ARBA" id="ARBA00023027"/>
    </source>
</evidence>
<feature type="binding site" evidence="12">
    <location>
        <position position="69"/>
    </location>
    <ligand>
        <name>[4Fe-4S] cluster</name>
        <dbReference type="ChEBI" id="CHEBI:49883"/>
        <label>1</label>
    </ligand>
</feature>
<comment type="catalytic activity">
    <reaction evidence="12">
        <text>a quinone + NADH + 5 H(+)(in) = a quinol + NAD(+) + 4 H(+)(out)</text>
        <dbReference type="Rhea" id="RHEA:57888"/>
        <dbReference type="ChEBI" id="CHEBI:15378"/>
        <dbReference type="ChEBI" id="CHEBI:24646"/>
        <dbReference type="ChEBI" id="CHEBI:57540"/>
        <dbReference type="ChEBI" id="CHEBI:57945"/>
        <dbReference type="ChEBI" id="CHEBI:132124"/>
    </reaction>
</comment>
<dbReference type="InterPro" id="IPR017896">
    <property type="entry name" value="4Fe4S_Fe-S-bd"/>
</dbReference>
<dbReference type="GO" id="GO:0050136">
    <property type="term" value="F:NADH dehydrogenase (quinone) (non-electrogenic) activity"/>
    <property type="evidence" value="ECO:0007669"/>
    <property type="project" value="UniProtKB-UniRule"/>
</dbReference>
<protein>
    <recommendedName>
        <fullName evidence="12">NADH-quinone oxidoreductase subunit I</fullName>
        <ecNumber evidence="12">7.1.1.-</ecNumber>
    </recommendedName>
    <alternativeName>
        <fullName evidence="12">NADH dehydrogenase I subunit I</fullName>
    </alternativeName>
    <alternativeName>
        <fullName evidence="12">NDH-1 subunit I</fullName>
    </alternativeName>
</protein>
<keyword evidence="11 12" id="KW-0472">Membrane</keyword>
<evidence type="ECO:0000313" key="15">
    <source>
        <dbReference type="EMBL" id="MBC8317914.1"/>
    </source>
</evidence>
<evidence type="ECO:0000256" key="6">
    <source>
        <dbReference type="ARBA" id="ARBA00022967"/>
    </source>
</evidence>
<evidence type="ECO:0000256" key="1">
    <source>
        <dbReference type="ARBA" id="ARBA00022475"/>
    </source>
</evidence>
<keyword evidence="3 12" id="KW-0874">Quinone</keyword>
<comment type="function">
    <text evidence="12">NDH-1 shuttles electrons from NADH, via FMN and iron-sulfur (Fe-S) centers, to quinones in the respiratory chain. The immediate electron acceptor for the enzyme in this species is believed to be ubiquinone. Couples the redox reaction to proton translocation (for every two electrons transferred, four hydrogen ions are translocated across the cytoplasmic membrane), and thus conserves the redox energy in a proton gradient.</text>
</comment>
<reference evidence="15 16" key="1">
    <citation type="submission" date="2020-08" db="EMBL/GenBank/DDBJ databases">
        <title>Bridging the membrane lipid divide: bacteria of the FCB group superphylum have the potential to synthesize archaeal ether lipids.</title>
        <authorList>
            <person name="Villanueva L."/>
            <person name="Von Meijenfeldt F.A.B."/>
            <person name="Westbye A.B."/>
            <person name="Yadav S."/>
            <person name="Hopmans E.C."/>
            <person name="Dutilh B.E."/>
            <person name="Sinninghe Damste J.S."/>
        </authorList>
    </citation>
    <scope>NUCLEOTIDE SEQUENCE [LARGE SCALE GENOMIC DNA]</scope>
    <source>
        <strain evidence="15">NIOZ-UU47</strain>
    </source>
</reference>
<feature type="binding site" evidence="12">
    <location>
        <position position="63"/>
    </location>
    <ligand>
        <name>[4Fe-4S] cluster</name>
        <dbReference type="ChEBI" id="CHEBI:49883"/>
        <label>1</label>
    </ligand>
</feature>
<comment type="cofactor">
    <cofactor evidence="12">
        <name>[4Fe-4S] cluster</name>
        <dbReference type="ChEBI" id="CHEBI:49883"/>
    </cofactor>
    <text evidence="12">Binds 2 [4Fe-4S] clusters per subunit.</text>
</comment>
<keyword evidence="6 12" id="KW-1278">Translocase</keyword>
<dbReference type="InterPro" id="IPR010226">
    <property type="entry name" value="NADH_quinone_OxRdtase_chainI"/>
</dbReference>
<dbReference type="PROSITE" id="PS51379">
    <property type="entry name" value="4FE4S_FER_2"/>
    <property type="match status" value="2"/>
</dbReference>
<proteinExistence type="inferred from homology"/>
<organism evidence="15 16">
    <name type="scientific">Candidatus Desulfobia pelagia</name>
    <dbReference type="NCBI Taxonomy" id="2841692"/>
    <lineage>
        <taxon>Bacteria</taxon>
        <taxon>Pseudomonadati</taxon>
        <taxon>Thermodesulfobacteriota</taxon>
        <taxon>Desulfobulbia</taxon>
        <taxon>Desulfobulbales</taxon>
        <taxon>Desulfobulbaceae</taxon>
        <taxon>Candidatus Desulfobia</taxon>
    </lineage>
</organism>
<dbReference type="HAMAP" id="MF_01351">
    <property type="entry name" value="NDH1_NuoI"/>
    <property type="match status" value="1"/>
</dbReference>
<accession>A0A8J6TCA1</accession>
<dbReference type="GO" id="GO:0051539">
    <property type="term" value="F:4 iron, 4 sulfur cluster binding"/>
    <property type="evidence" value="ECO:0007669"/>
    <property type="project" value="UniProtKB-KW"/>
</dbReference>
<sequence length="209" mass="22635">MSGYFKDLISGIKSLAIGLKITNKEFFTKPITLQYPHESVKMSPRYRGHIELIKDEKTGFAKCVACGMCEKGCPSNCISIKSEKVAGVKGKVVRAYLLNFTTCSLCGQCVENCKFDAIKFSNEYNLASTNRKDFEFNLLEKLHPEGIPEPVVDPELLKKEQEKAAAAKKAAEEKAAAAKAAAAEAAAAKEAAEKDTSEAGGESNAEEKS</sequence>
<feature type="binding site" evidence="12">
    <location>
        <position position="109"/>
    </location>
    <ligand>
        <name>[4Fe-4S] cluster</name>
        <dbReference type="ChEBI" id="CHEBI:49883"/>
        <label>2</label>
    </ligand>
</feature>
<dbReference type="Gene3D" id="3.30.70.3270">
    <property type="match status" value="1"/>
</dbReference>
<dbReference type="GO" id="GO:0005886">
    <property type="term" value="C:plasma membrane"/>
    <property type="evidence" value="ECO:0007669"/>
    <property type="project" value="UniProtKB-SubCell"/>
</dbReference>
<feature type="binding site" evidence="12">
    <location>
        <position position="106"/>
    </location>
    <ligand>
        <name>[4Fe-4S] cluster</name>
        <dbReference type="ChEBI" id="CHEBI:49883"/>
        <label>2</label>
    </ligand>
</feature>
<feature type="domain" description="4Fe-4S ferredoxin-type" evidence="14">
    <location>
        <begin position="94"/>
        <end position="123"/>
    </location>
</feature>
<dbReference type="PANTHER" id="PTHR10849">
    <property type="entry name" value="NADH DEHYDROGENASE UBIQUINONE IRON-SULFUR PROTEIN 8, MITOCHONDRIAL"/>
    <property type="match status" value="1"/>
</dbReference>
<dbReference type="GO" id="GO:0048038">
    <property type="term" value="F:quinone binding"/>
    <property type="evidence" value="ECO:0007669"/>
    <property type="project" value="UniProtKB-KW"/>
</dbReference>
<feature type="domain" description="4Fe-4S ferredoxin-type" evidence="14">
    <location>
        <begin position="54"/>
        <end position="83"/>
    </location>
</feature>
<dbReference type="PROSITE" id="PS00198">
    <property type="entry name" value="4FE4S_FER_1"/>
    <property type="match status" value="1"/>
</dbReference>
<feature type="region of interest" description="Disordered" evidence="13">
    <location>
        <begin position="187"/>
        <end position="209"/>
    </location>
</feature>
<comment type="subcellular location">
    <subcellularLocation>
        <location evidence="12">Cell membrane</location>
        <topology evidence="12">Peripheral membrane protein</topology>
    </subcellularLocation>
</comment>
<dbReference type="EC" id="7.1.1.-" evidence="12"/>
<feature type="binding site" evidence="12">
    <location>
        <position position="73"/>
    </location>
    <ligand>
        <name>[4Fe-4S] cluster</name>
        <dbReference type="ChEBI" id="CHEBI:49883"/>
        <label>2</label>
    </ligand>
</feature>
<evidence type="ECO:0000259" key="14">
    <source>
        <dbReference type="PROSITE" id="PS51379"/>
    </source>
</evidence>
<keyword evidence="2 12" id="KW-0004">4Fe-4S</keyword>
<feature type="binding site" evidence="12">
    <location>
        <position position="113"/>
    </location>
    <ligand>
        <name>[4Fe-4S] cluster</name>
        <dbReference type="ChEBI" id="CHEBI:49883"/>
        <label>1</label>
    </ligand>
</feature>
<dbReference type="Pfam" id="PF12838">
    <property type="entry name" value="Fer4_7"/>
    <property type="match status" value="1"/>
</dbReference>
<dbReference type="AlphaFoldDB" id="A0A8J6TCA1"/>